<accession>A0ABX6U9E5</accession>
<organism evidence="1 2">
    <name type="scientific">Bradyrhizobium guangdongense</name>
    <dbReference type="NCBI Taxonomy" id="1325090"/>
    <lineage>
        <taxon>Bacteria</taxon>
        <taxon>Pseudomonadati</taxon>
        <taxon>Pseudomonadota</taxon>
        <taxon>Alphaproteobacteria</taxon>
        <taxon>Hyphomicrobiales</taxon>
        <taxon>Nitrobacteraceae</taxon>
        <taxon>Bradyrhizobium</taxon>
    </lineage>
</organism>
<reference evidence="1 2" key="1">
    <citation type="submission" date="2018-06" db="EMBL/GenBank/DDBJ databases">
        <title>Comparative genomics of rhizobia nodulating Arachis hypogaea in China.</title>
        <authorList>
            <person name="Li Y."/>
        </authorList>
    </citation>
    <scope>NUCLEOTIDE SEQUENCE [LARGE SCALE GENOMIC DNA]</scope>
    <source>
        <strain evidence="1 2">CCBAU 51658</strain>
    </source>
</reference>
<evidence type="ECO:0000313" key="1">
    <source>
        <dbReference type="EMBL" id="QOZ57950.1"/>
    </source>
</evidence>
<gene>
    <name evidence="1" type="ORF">XH86_03685</name>
</gene>
<evidence type="ECO:0000313" key="2">
    <source>
        <dbReference type="Proteomes" id="UP000593880"/>
    </source>
</evidence>
<keyword evidence="2" id="KW-1185">Reference proteome</keyword>
<name>A0ABX6U9E5_9BRAD</name>
<dbReference type="Proteomes" id="UP000593880">
    <property type="component" value="Chromosome"/>
</dbReference>
<protein>
    <submittedName>
        <fullName evidence="1">Uncharacterized protein</fullName>
    </submittedName>
</protein>
<sequence length="88" mass="9875">MKTAVETIFVGKRVSTIADSQAAYEGRFPSARSISSVARYQPVVAWMLLFWRLSLSIFYNTSTTSALHFGSFGMTWFNTGPITRCPRT</sequence>
<proteinExistence type="predicted"/>
<dbReference type="EMBL" id="CP030057">
    <property type="protein sequence ID" value="QOZ57950.1"/>
    <property type="molecule type" value="Genomic_DNA"/>
</dbReference>